<comment type="caution">
    <text evidence="2">The sequence shown here is derived from an EMBL/GenBank/DDBJ whole genome shotgun (WGS) entry which is preliminary data.</text>
</comment>
<keyword evidence="2" id="KW-0378">Hydrolase</keyword>
<dbReference type="PANTHER" id="PTHR48098:SF6">
    <property type="entry name" value="FERRI-BACILLIBACTIN ESTERASE BESA"/>
    <property type="match status" value="1"/>
</dbReference>
<proteinExistence type="predicted"/>
<name>A0A4V3WGK5_9BACL</name>
<feature type="transmembrane region" description="Helical" evidence="1">
    <location>
        <begin position="501"/>
        <end position="520"/>
    </location>
</feature>
<dbReference type="Pfam" id="PF00756">
    <property type="entry name" value="Esterase"/>
    <property type="match status" value="2"/>
</dbReference>
<dbReference type="SUPFAM" id="SSF53474">
    <property type="entry name" value="alpha/beta-Hydrolases"/>
    <property type="match status" value="2"/>
</dbReference>
<dbReference type="Gene3D" id="3.40.50.1820">
    <property type="entry name" value="alpha/beta hydrolase"/>
    <property type="match status" value="2"/>
</dbReference>
<evidence type="ECO:0000256" key="1">
    <source>
        <dbReference type="SAM" id="Phobius"/>
    </source>
</evidence>
<dbReference type="InterPro" id="IPR000801">
    <property type="entry name" value="Esterase-like"/>
</dbReference>
<evidence type="ECO:0000313" key="3">
    <source>
        <dbReference type="Proteomes" id="UP000310636"/>
    </source>
</evidence>
<dbReference type="InterPro" id="IPR029058">
    <property type="entry name" value="AB_hydrolase_fold"/>
</dbReference>
<dbReference type="RefSeq" id="WP_136367861.1">
    <property type="nucleotide sequence ID" value="NZ_SSOB01000001.1"/>
</dbReference>
<organism evidence="2 3">
    <name type="scientific">Cohnella fermenti</name>
    <dbReference type="NCBI Taxonomy" id="2565925"/>
    <lineage>
        <taxon>Bacteria</taxon>
        <taxon>Bacillati</taxon>
        <taxon>Bacillota</taxon>
        <taxon>Bacilli</taxon>
        <taxon>Bacillales</taxon>
        <taxon>Paenibacillaceae</taxon>
        <taxon>Cohnella</taxon>
    </lineage>
</organism>
<dbReference type="EMBL" id="SSOB01000001">
    <property type="protein sequence ID" value="THF84546.1"/>
    <property type="molecule type" value="Genomic_DNA"/>
</dbReference>
<dbReference type="AlphaFoldDB" id="A0A4V3WGK5"/>
<keyword evidence="1" id="KW-1133">Transmembrane helix</keyword>
<keyword evidence="3" id="KW-1185">Reference proteome</keyword>
<keyword evidence="1" id="KW-0472">Membrane</keyword>
<reference evidence="2 3" key="1">
    <citation type="submission" date="2019-04" db="EMBL/GenBank/DDBJ databases">
        <title>Cohnella sp. nov. isolated from preserved vegetables.</title>
        <authorList>
            <person name="Lin S.-Y."/>
            <person name="Hung M.-H."/>
            <person name="Young C.-C."/>
        </authorList>
    </citation>
    <scope>NUCLEOTIDE SEQUENCE [LARGE SCALE GENOMIC DNA]</scope>
    <source>
        <strain evidence="2 3">CC-MHH1044</strain>
    </source>
</reference>
<sequence length="526" mass="59002">MIRSRKHTAAGRELLVYVPPSYENSAEARYPVVYVHDGGELFHACFNQIEHRFRQGSLPELIVVGVVSPNRNRDYTPWPAESLVPGYPPFLGEGRAYVDELADVVKPFIDASYRTKPEAEQTAAIGGSFGGLISLFAGYWRSDAFGRLGLLSASFWYEGVLDYVREHPPLDEKLKVYMSVGDCEGIYKANAQLNMVPYTRQAYKAWTGKTGSGSERLRFEVTPGGTHDLHCMAQHFPEALEWLFGERPVERKSESPSEHPFTLPGTTTWEMHSRRTGRPYRIFLYAPTSGEAPERGYPVLVSLDANASFATLAEAMRLQGRPPRGFSQGVIVGIGYPSDEPLVTSRRFYDYTTKADPAKLPARPDRSEWPETGGVNEFLAFLEEELLPAVERAFPIDRERRALFGHSLGGWFALHALAERPELFSGYIAGSPSVWWDGSEIQERLPAALEKLDLAQRPISLLIGVGADEKPSMVAEAERLARQLEPLRERGLRLEFRRFEGAGHVSVVPALAGVIFRFLFEHRERI</sequence>
<protein>
    <submittedName>
        <fullName evidence="2">Alpha/beta hydrolase</fullName>
    </submittedName>
</protein>
<dbReference type="GO" id="GO:0016787">
    <property type="term" value="F:hydrolase activity"/>
    <property type="evidence" value="ECO:0007669"/>
    <property type="project" value="UniProtKB-KW"/>
</dbReference>
<evidence type="ECO:0000313" key="2">
    <source>
        <dbReference type="EMBL" id="THF84546.1"/>
    </source>
</evidence>
<dbReference type="InterPro" id="IPR050583">
    <property type="entry name" value="Mycobacterial_A85_antigen"/>
</dbReference>
<dbReference type="Proteomes" id="UP000310636">
    <property type="component" value="Unassembled WGS sequence"/>
</dbReference>
<dbReference type="OrthoDB" id="9784036at2"/>
<gene>
    <name evidence="2" type="ORF">E6C55_00755</name>
</gene>
<keyword evidence="1" id="KW-0812">Transmembrane</keyword>
<accession>A0A4V3WGK5</accession>
<dbReference type="PANTHER" id="PTHR48098">
    <property type="entry name" value="ENTEROCHELIN ESTERASE-RELATED"/>
    <property type="match status" value="1"/>
</dbReference>